<protein>
    <submittedName>
        <fullName evidence="1">Uncharacterized protein</fullName>
    </submittedName>
</protein>
<gene>
    <name evidence="1" type="ORF">I4F81_008133</name>
</gene>
<comment type="caution">
    <text evidence="1">The sequence shown here is derived from an EMBL/GenBank/DDBJ whole genome shotgun (WGS) entry which is preliminary data.</text>
</comment>
<evidence type="ECO:0000313" key="1">
    <source>
        <dbReference type="EMBL" id="KAK1865604.1"/>
    </source>
</evidence>
<sequence length="335" mass="35788">MQSIALAAQPAAAAAAVLVPCRGVPSCRESVGSGASHPQHTYLFPHGIGPLTCSTRGPLFGLPRARLPLQPRPRTSTDSTIFPAVDRLPLHPDQFPLFSPCTYPRLTPCGTMPDDTTPLIDVSSMHHVDDTVAVATAEDLVRHRALYDTRPGGWGRDLWFYWCNEHTLLGVFYAHPDHPYTRHQRLVVLAVAAALALLMTSISLYLGGLAKLAYSWLVAPLVLNLTHYGLDKVGACATAQSADRSDEQREALATASDVAVERVAPVLGVAAAAAGVALVVGAHGYTLVGVGAHWVQTQVLGWGWGFGVDTTKFAFRRRLELNAAKARGKQGAPLA</sequence>
<evidence type="ECO:0000313" key="2">
    <source>
        <dbReference type="Proteomes" id="UP000798662"/>
    </source>
</evidence>
<accession>A0ACC3C666</accession>
<proteinExistence type="predicted"/>
<dbReference type="Proteomes" id="UP000798662">
    <property type="component" value="Chromosome 2"/>
</dbReference>
<reference evidence="1" key="1">
    <citation type="submission" date="2019-11" db="EMBL/GenBank/DDBJ databases">
        <title>Nori genome reveals adaptations in red seaweeds to the harsh intertidal environment.</title>
        <authorList>
            <person name="Wang D."/>
            <person name="Mao Y."/>
        </authorList>
    </citation>
    <scope>NUCLEOTIDE SEQUENCE</scope>
    <source>
        <tissue evidence="1">Gametophyte</tissue>
    </source>
</reference>
<organism evidence="1 2">
    <name type="scientific">Pyropia yezoensis</name>
    <name type="common">Susabi-nori</name>
    <name type="synonym">Porphyra yezoensis</name>
    <dbReference type="NCBI Taxonomy" id="2788"/>
    <lineage>
        <taxon>Eukaryota</taxon>
        <taxon>Rhodophyta</taxon>
        <taxon>Bangiophyceae</taxon>
        <taxon>Bangiales</taxon>
        <taxon>Bangiaceae</taxon>
        <taxon>Pyropia</taxon>
    </lineage>
</organism>
<name>A0ACC3C666_PYRYE</name>
<dbReference type="EMBL" id="CM020619">
    <property type="protein sequence ID" value="KAK1865604.1"/>
    <property type="molecule type" value="Genomic_DNA"/>
</dbReference>
<keyword evidence="2" id="KW-1185">Reference proteome</keyword>